<reference evidence="2" key="1">
    <citation type="submission" date="2018-02" db="EMBL/GenBank/DDBJ databases">
        <title>Rhizophora mucronata_Transcriptome.</title>
        <authorList>
            <person name="Meera S.P."/>
            <person name="Sreeshan A."/>
            <person name="Augustine A."/>
        </authorList>
    </citation>
    <scope>NUCLEOTIDE SEQUENCE</scope>
    <source>
        <tissue evidence="2">Leaf</tissue>
    </source>
</reference>
<proteinExistence type="predicted"/>
<dbReference type="EMBL" id="GGEC01003111">
    <property type="protein sequence ID" value="MBW83594.1"/>
    <property type="molecule type" value="Transcribed_RNA"/>
</dbReference>
<dbReference type="AlphaFoldDB" id="A0A2P2IQV0"/>
<feature type="region of interest" description="Disordered" evidence="1">
    <location>
        <begin position="1"/>
        <end position="28"/>
    </location>
</feature>
<protein>
    <submittedName>
        <fullName evidence="2">Uncharacterized protein</fullName>
    </submittedName>
</protein>
<evidence type="ECO:0000256" key="1">
    <source>
        <dbReference type="SAM" id="MobiDB-lite"/>
    </source>
</evidence>
<sequence length="28" mass="2974">MLSSFSSCAGPTSRSRGTQRSASRPPDF</sequence>
<accession>A0A2P2IQV0</accession>
<organism evidence="2">
    <name type="scientific">Rhizophora mucronata</name>
    <name type="common">Asiatic mangrove</name>
    <dbReference type="NCBI Taxonomy" id="61149"/>
    <lineage>
        <taxon>Eukaryota</taxon>
        <taxon>Viridiplantae</taxon>
        <taxon>Streptophyta</taxon>
        <taxon>Embryophyta</taxon>
        <taxon>Tracheophyta</taxon>
        <taxon>Spermatophyta</taxon>
        <taxon>Magnoliopsida</taxon>
        <taxon>eudicotyledons</taxon>
        <taxon>Gunneridae</taxon>
        <taxon>Pentapetalae</taxon>
        <taxon>rosids</taxon>
        <taxon>fabids</taxon>
        <taxon>Malpighiales</taxon>
        <taxon>Rhizophoraceae</taxon>
        <taxon>Rhizophora</taxon>
    </lineage>
</organism>
<feature type="compositionally biased region" description="Polar residues" evidence="1">
    <location>
        <begin position="1"/>
        <end position="22"/>
    </location>
</feature>
<evidence type="ECO:0000313" key="2">
    <source>
        <dbReference type="EMBL" id="MBW83594.1"/>
    </source>
</evidence>
<name>A0A2P2IQV0_RHIMU</name>